<name>A0A8H2VLZ4_9HELO</name>
<evidence type="ECO:0000313" key="2">
    <source>
        <dbReference type="Proteomes" id="UP000624404"/>
    </source>
</evidence>
<protein>
    <submittedName>
        <fullName evidence="1">3570a999-3a71-4d56-8fd2-40eb6d20c3b6</fullName>
    </submittedName>
</protein>
<evidence type="ECO:0000313" key="1">
    <source>
        <dbReference type="EMBL" id="CAD6440523.1"/>
    </source>
</evidence>
<dbReference type="EMBL" id="CAJHIA010000002">
    <property type="protein sequence ID" value="CAD6440523.1"/>
    <property type="molecule type" value="Genomic_DNA"/>
</dbReference>
<organism evidence="1 2">
    <name type="scientific">Sclerotinia trifoliorum</name>
    <dbReference type="NCBI Taxonomy" id="28548"/>
    <lineage>
        <taxon>Eukaryota</taxon>
        <taxon>Fungi</taxon>
        <taxon>Dikarya</taxon>
        <taxon>Ascomycota</taxon>
        <taxon>Pezizomycotina</taxon>
        <taxon>Leotiomycetes</taxon>
        <taxon>Helotiales</taxon>
        <taxon>Sclerotiniaceae</taxon>
        <taxon>Sclerotinia</taxon>
    </lineage>
</organism>
<reference evidence="1" key="1">
    <citation type="submission" date="2020-10" db="EMBL/GenBank/DDBJ databases">
        <authorList>
            <person name="Kusch S."/>
        </authorList>
    </citation>
    <scope>NUCLEOTIDE SEQUENCE</scope>
    <source>
        <strain evidence="1">SwB9</strain>
    </source>
</reference>
<keyword evidence="2" id="KW-1185">Reference proteome</keyword>
<sequence length="64" mass="7056">MVLAGSKINQGCNDYKERSGNACDSNDFSSRSRKDRPMEVWEVCERIYSSKAAGNDEIFTGGSS</sequence>
<dbReference type="Proteomes" id="UP000624404">
    <property type="component" value="Unassembled WGS sequence"/>
</dbReference>
<comment type="caution">
    <text evidence="1">The sequence shown here is derived from an EMBL/GenBank/DDBJ whole genome shotgun (WGS) entry which is preliminary data.</text>
</comment>
<accession>A0A8H2VLZ4</accession>
<dbReference type="AlphaFoldDB" id="A0A8H2VLZ4"/>
<proteinExistence type="predicted"/>
<gene>
    <name evidence="1" type="ORF">SCLTRI_LOCUS958</name>
</gene>